<keyword evidence="2" id="KW-1185">Reference proteome</keyword>
<evidence type="ECO:0000313" key="2">
    <source>
        <dbReference type="Proteomes" id="UP000319557"/>
    </source>
</evidence>
<dbReference type="KEGG" id="ruv:EC9_29710"/>
<dbReference type="AlphaFoldDB" id="A0A517M1N2"/>
<sequence>MQLVIQQGGTVHCLYGEELELPQLGSLAIARGSHVEPTETGQWTADLSPVNGPVLGPFPSRSTALTAERQWLEAHWLTRAR</sequence>
<dbReference type="EMBL" id="CP036261">
    <property type="protein sequence ID" value="QDS88776.1"/>
    <property type="molecule type" value="Genomic_DNA"/>
</dbReference>
<accession>A0A517M1N2</accession>
<protein>
    <submittedName>
        <fullName evidence="1">Uncharacterized protein</fullName>
    </submittedName>
</protein>
<reference evidence="1 2" key="1">
    <citation type="submission" date="2019-02" db="EMBL/GenBank/DDBJ databases">
        <title>Deep-cultivation of Planctomycetes and their phenomic and genomic characterization uncovers novel biology.</title>
        <authorList>
            <person name="Wiegand S."/>
            <person name="Jogler M."/>
            <person name="Boedeker C."/>
            <person name="Pinto D."/>
            <person name="Vollmers J."/>
            <person name="Rivas-Marin E."/>
            <person name="Kohn T."/>
            <person name="Peeters S.H."/>
            <person name="Heuer A."/>
            <person name="Rast P."/>
            <person name="Oberbeckmann S."/>
            <person name="Bunk B."/>
            <person name="Jeske O."/>
            <person name="Meyerdierks A."/>
            <person name="Storesund J.E."/>
            <person name="Kallscheuer N."/>
            <person name="Luecker S."/>
            <person name="Lage O.M."/>
            <person name="Pohl T."/>
            <person name="Merkel B.J."/>
            <person name="Hornburger P."/>
            <person name="Mueller R.-W."/>
            <person name="Bruemmer F."/>
            <person name="Labrenz M."/>
            <person name="Spormann A.M."/>
            <person name="Op den Camp H."/>
            <person name="Overmann J."/>
            <person name="Amann R."/>
            <person name="Jetten M.S.M."/>
            <person name="Mascher T."/>
            <person name="Medema M.H."/>
            <person name="Devos D.P."/>
            <person name="Kaster A.-K."/>
            <person name="Ovreas L."/>
            <person name="Rohde M."/>
            <person name="Galperin M.Y."/>
            <person name="Jogler C."/>
        </authorList>
    </citation>
    <scope>NUCLEOTIDE SEQUENCE [LARGE SCALE GENOMIC DNA]</scope>
    <source>
        <strain evidence="1 2">EC9</strain>
    </source>
</reference>
<proteinExistence type="predicted"/>
<name>A0A517M1N2_9BACT</name>
<dbReference type="Proteomes" id="UP000319557">
    <property type="component" value="Chromosome"/>
</dbReference>
<dbReference type="OrthoDB" id="280020at2"/>
<organism evidence="1 2">
    <name type="scientific">Rosistilla ulvae</name>
    <dbReference type="NCBI Taxonomy" id="1930277"/>
    <lineage>
        <taxon>Bacteria</taxon>
        <taxon>Pseudomonadati</taxon>
        <taxon>Planctomycetota</taxon>
        <taxon>Planctomycetia</taxon>
        <taxon>Pirellulales</taxon>
        <taxon>Pirellulaceae</taxon>
        <taxon>Rosistilla</taxon>
    </lineage>
</organism>
<evidence type="ECO:0000313" key="1">
    <source>
        <dbReference type="EMBL" id="QDS88776.1"/>
    </source>
</evidence>
<dbReference type="RefSeq" id="WP_145346217.1">
    <property type="nucleotide sequence ID" value="NZ_CP036261.1"/>
</dbReference>
<gene>
    <name evidence="1" type="ORF">EC9_29710</name>
</gene>